<dbReference type="InterPro" id="IPR051396">
    <property type="entry name" value="Bact_Antivir_Def_Nuclease"/>
</dbReference>
<dbReference type="InterPro" id="IPR027417">
    <property type="entry name" value="P-loop_NTPase"/>
</dbReference>
<dbReference type="EMBL" id="CP012670">
    <property type="protein sequence ID" value="AUX25666.1"/>
    <property type="molecule type" value="Genomic_DNA"/>
</dbReference>
<dbReference type="Pfam" id="PF13304">
    <property type="entry name" value="AAA_21"/>
    <property type="match status" value="1"/>
</dbReference>
<dbReference type="SUPFAM" id="SSF52540">
    <property type="entry name" value="P-loop containing nucleoside triphosphate hydrolases"/>
    <property type="match status" value="1"/>
</dbReference>
<proteinExistence type="predicted"/>
<gene>
    <name evidence="2" type="ORF">SOCEGT47_062150</name>
</gene>
<dbReference type="AlphaFoldDB" id="A0A4P2Q8X2"/>
<dbReference type="RefSeq" id="WP_129352725.1">
    <property type="nucleotide sequence ID" value="NZ_CP012670.1"/>
</dbReference>
<reference evidence="2 3" key="1">
    <citation type="submission" date="2015-09" db="EMBL/GenBank/DDBJ databases">
        <title>Sorangium comparison.</title>
        <authorList>
            <person name="Zaburannyi N."/>
            <person name="Bunk B."/>
            <person name="Overmann J."/>
            <person name="Mueller R."/>
        </authorList>
    </citation>
    <scope>NUCLEOTIDE SEQUENCE [LARGE SCALE GENOMIC DNA]</scope>
    <source>
        <strain evidence="2 3">So ceGT47</strain>
    </source>
</reference>
<evidence type="ECO:0000259" key="1">
    <source>
        <dbReference type="Pfam" id="PF13304"/>
    </source>
</evidence>
<dbReference type="GO" id="GO:0005524">
    <property type="term" value="F:ATP binding"/>
    <property type="evidence" value="ECO:0007669"/>
    <property type="project" value="InterPro"/>
</dbReference>
<accession>A0A4P2Q8X2</accession>
<dbReference type="Gene3D" id="3.40.50.300">
    <property type="entry name" value="P-loop containing nucleotide triphosphate hydrolases"/>
    <property type="match status" value="2"/>
</dbReference>
<dbReference type="Proteomes" id="UP000295781">
    <property type="component" value="Chromosome"/>
</dbReference>
<organism evidence="2 3">
    <name type="scientific">Sorangium cellulosum</name>
    <name type="common">Polyangium cellulosum</name>
    <dbReference type="NCBI Taxonomy" id="56"/>
    <lineage>
        <taxon>Bacteria</taxon>
        <taxon>Pseudomonadati</taxon>
        <taxon>Myxococcota</taxon>
        <taxon>Polyangia</taxon>
        <taxon>Polyangiales</taxon>
        <taxon>Polyangiaceae</taxon>
        <taxon>Sorangium</taxon>
    </lineage>
</organism>
<dbReference type="PANTHER" id="PTHR43581:SF2">
    <property type="entry name" value="EXCINUCLEASE ATPASE SUBUNIT"/>
    <property type="match status" value="1"/>
</dbReference>
<dbReference type="OrthoDB" id="9784297at2"/>
<dbReference type="PANTHER" id="PTHR43581">
    <property type="entry name" value="ATP/GTP PHOSPHATASE"/>
    <property type="match status" value="1"/>
</dbReference>
<name>A0A4P2Q8X2_SORCE</name>
<protein>
    <recommendedName>
        <fullName evidence="1">ATPase AAA-type core domain-containing protein</fullName>
    </recommendedName>
</protein>
<evidence type="ECO:0000313" key="2">
    <source>
        <dbReference type="EMBL" id="AUX25666.1"/>
    </source>
</evidence>
<feature type="domain" description="ATPase AAA-type core" evidence="1">
    <location>
        <begin position="210"/>
        <end position="311"/>
    </location>
</feature>
<evidence type="ECO:0000313" key="3">
    <source>
        <dbReference type="Proteomes" id="UP000295781"/>
    </source>
</evidence>
<dbReference type="InterPro" id="IPR003959">
    <property type="entry name" value="ATPase_AAA_core"/>
</dbReference>
<sequence>MLRRLELDGIGPADKLTFGPLAPRLNLVTGDNGLGKSFLLDLSWWALTRTWPQYPAVPRRPDASIGFAFDGLKGLTEDVSPWIPKAQDWKRKRGRPSNPGLVLYARSDGAFSVWDPAKNYRLYRGADGSEREMLPAYHFTPGQVFDELRAGDNQVVCRGLLDDWTRWQQSNDPRFAMLSRMLAALSEDPERPMEAGKPTRPFLEDVRDVPTIKMPYGDEVPVIFAAAGMQRMLKLAYLLTWAFSEHEEAARRQALPLSEQVILLIDEPETHLHPRWQRAVLPGLLKTIAAWGAHAPIVQVIAATHAPLVLASVEPLFDPESDALWKLDLVDGAVQLERDAWHKRGDVNRWLVSDVFDLDAATSTEAEAVLRQARRQLRDSSPDAAEVKQVNEALLRTLPEMDPFLVRWRYYVQQHAGGESA</sequence>
<dbReference type="GO" id="GO:0016887">
    <property type="term" value="F:ATP hydrolysis activity"/>
    <property type="evidence" value="ECO:0007669"/>
    <property type="project" value="InterPro"/>
</dbReference>